<gene>
    <name evidence="3" type="ORF">F1189_15205</name>
</gene>
<name>A0A5M6ITX9_9PROT</name>
<organism evidence="3 4">
    <name type="scientific">Rhodovastum atsumiense</name>
    <dbReference type="NCBI Taxonomy" id="504468"/>
    <lineage>
        <taxon>Bacteria</taxon>
        <taxon>Pseudomonadati</taxon>
        <taxon>Pseudomonadota</taxon>
        <taxon>Alphaproteobacteria</taxon>
        <taxon>Acetobacterales</taxon>
        <taxon>Acetobacteraceae</taxon>
        <taxon>Rhodovastum</taxon>
    </lineage>
</organism>
<reference evidence="3 4" key="1">
    <citation type="submission" date="2019-09" db="EMBL/GenBank/DDBJ databases">
        <title>Genome sequence of Rhodovastum atsumiense, a diverse member of the Acetobacteraceae family of non-sulfur purple photosynthetic bacteria.</title>
        <authorList>
            <person name="Meyer T."/>
            <person name="Kyndt J."/>
        </authorList>
    </citation>
    <scope>NUCLEOTIDE SEQUENCE [LARGE SCALE GENOMIC DNA]</scope>
    <source>
        <strain evidence="3 4">DSM 21279</strain>
    </source>
</reference>
<dbReference type="RefSeq" id="WP_150041675.1">
    <property type="nucleotide sequence ID" value="NZ_OW485601.1"/>
</dbReference>
<accession>A0A5M6ITX9</accession>
<keyword evidence="1" id="KW-0472">Membrane</keyword>
<dbReference type="InterPro" id="IPR021309">
    <property type="entry name" value="YgaP-like_TM"/>
</dbReference>
<keyword evidence="4" id="KW-1185">Reference proteome</keyword>
<dbReference type="Pfam" id="PF11127">
    <property type="entry name" value="YgaP-like_TM"/>
    <property type="match status" value="1"/>
</dbReference>
<sequence length="60" mass="6438">MNQNIGTTDRVIRIVAGLALLAFAALGTGDLRWLGLIGIVPLGTALVRWCPLYTMIGLRT</sequence>
<comment type="caution">
    <text evidence="3">The sequence shown here is derived from an EMBL/GenBank/DDBJ whole genome shotgun (WGS) entry which is preliminary data.</text>
</comment>
<keyword evidence="1" id="KW-0812">Transmembrane</keyword>
<keyword evidence="1" id="KW-1133">Transmembrane helix</keyword>
<dbReference type="Proteomes" id="UP000325255">
    <property type="component" value="Unassembled WGS sequence"/>
</dbReference>
<proteinExistence type="predicted"/>
<protein>
    <submittedName>
        <fullName evidence="3">DUF2892 domain-containing protein</fullName>
    </submittedName>
</protein>
<evidence type="ECO:0000256" key="1">
    <source>
        <dbReference type="SAM" id="Phobius"/>
    </source>
</evidence>
<feature type="domain" description="Inner membrane protein YgaP-like transmembrane" evidence="2">
    <location>
        <begin position="1"/>
        <end position="60"/>
    </location>
</feature>
<feature type="transmembrane region" description="Helical" evidence="1">
    <location>
        <begin position="35"/>
        <end position="56"/>
    </location>
</feature>
<dbReference type="EMBL" id="VWPK01000022">
    <property type="protein sequence ID" value="KAA5611297.1"/>
    <property type="molecule type" value="Genomic_DNA"/>
</dbReference>
<feature type="transmembrane region" description="Helical" evidence="1">
    <location>
        <begin position="12"/>
        <end position="29"/>
    </location>
</feature>
<evidence type="ECO:0000313" key="3">
    <source>
        <dbReference type="EMBL" id="KAA5611297.1"/>
    </source>
</evidence>
<dbReference type="AlphaFoldDB" id="A0A5M6ITX9"/>
<evidence type="ECO:0000259" key="2">
    <source>
        <dbReference type="Pfam" id="PF11127"/>
    </source>
</evidence>
<evidence type="ECO:0000313" key="4">
    <source>
        <dbReference type="Proteomes" id="UP000325255"/>
    </source>
</evidence>